<dbReference type="EMBL" id="LMCB01000004">
    <property type="protein sequence ID" value="KZL21548.1"/>
    <property type="molecule type" value="Genomic_DNA"/>
</dbReference>
<feature type="transmembrane region" description="Helical" evidence="2">
    <location>
        <begin position="25"/>
        <end position="49"/>
    </location>
</feature>
<dbReference type="OrthoDB" id="9988143at2"/>
<gene>
    <name evidence="3" type="ORF">PsAD2_00847</name>
</gene>
<accession>A0A166ATZ9</accession>
<dbReference type="Proteomes" id="UP000076577">
    <property type="component" value="Unassembled WGS sequence"/>
</dbReference>
<dbReference type="AlphaFoldDB" id="A0A166ATZ9"/>
<keyword evidence="2" id="KW-0812">Transmembrane</keyword>
<comment type="caution">
    <text evidence="3">The sequence shown here is derived from an EMBL/GenBank/DDBJ whole genome shotgun (WGS) entry which is preliminary data.</text>
</comment>
<name>A0A166ATZ9_9HYPH</name>
<dbReference type="PATRIC" id="fig|989403.3.peg.896"/>
<feature type="region of interest" description="Disordered" evidence="1">
    <location>
        <begin position="64"/>
        <end position="86"/>
    </location>
</feature>
<dbReference type="RefSeq" id="WP_068002587.1">
    <property type="nucleotide sequence ID" value="NZ_FOFM01000006.1"/>
</dbReference>
<evidence type="ECO:0000256" key="1">
    <source>
        <dbReference type="SAM" id="MobiDB-lite"/>
    </source>
</evidence>
<proteinExistence type="predicted"/>
<keyword evidence="2" id="KW-1133">Transmembrane helix</keyword>
<evidence type="ECO:0000313" key="4">
    <source>
        <dbReference type="Proteomes" id="UP000076577"/>
    </source>
</evidence>
<dbReference type="STRING" id="989403.SAMN05421798_106118"/>
<organism evidence="3 4">
    <name type="scientific">Pseudovibrio axinellae</name>
    <dbReference type="NCBI Taxonomy" id="989403"/>
    <lineage>
        <taxon>Bacteria</taxon>
        <taxon>Pseudomonadati</taxon>
        <taxon>Pseudomonadota</taxon>
        <taxon>Alphaproteobacteria</taxon>
        <taxon>Hyphomicrobiales</taxon>
        <taxon>Stappiaceae</taxon>
        <taxon>Pseudovibrio</taxon>
    </lineage>
</organism>
<keyword evidence="4" id="KW-1185">Reference proteome</keyword>
<feature type="compositionally biased region" description="Pro residues" evidence="1">
    <location>
        <begin position="73"/>
        <end position="86"/>
    </location>
</feature>
<keyword evidence="2" id="KW-0472">Membrane</keyword>
<evidence type="ECO:0000256" key="2">
    <source>
        <dbReference type="SAM" id="Phobius"/>
    </source>
</evidence>
<reference evidence="3 4" key="1">
    <citation type="journal article" date="2016" name="Front. Microbiol.">
        <title>Comparative Genomic Analysis Reveals a Diverse Repertoire of Genes Involved in Prokaryote-Eukaryote Interactions within the Pseudovibrio Genus.</title>
        <authorList>
            <person name="Romano S."/>
            <person name="Fernandez-Guerra A."/>
            <person name="Reen F.J."/>
            <person name="Glockner F.O."/>
            <person name="Crowley S.P."/>
            <person name="O'Sullivan O."/>
            <person name="Cotter P.D."/>
            <person name="Adams C."/>
            <person name="Dobson A.D."/>
            <person name="O'Gara F."/>
        </authorList>
    </citation>
    <scope>NUCLEOTIDE SEQUENCE [LARGE SCALE GENOMIC DNA]</scope>
    <source>
        <strain evidence="3 4">Ad2</strain>
    </source>
</reference>
<protein>
    <submittedName>
        <fullName evidence="3">Uncharacterized protein</fullName>
    </submittedName>
</protein>
<sequence>MKPEDIRRELDSLKEAVRHKPSRGWVIATSIITTLLVFVVIVVIMMFAMMNRVHHAGWRGHGPDRYLDQPLRRTPPPPPGQPVPRS</sequence>
<evidence type="ECO:0000313" key="3">
    <source>
        <dbReference type="EMBL" id="KZL21548.1"/>
    </source>
</evidence>